<feature type="coiled-coil region" evidence="1">
    <location>
        <begin position="28"/>
        <end position="55"/>
    </location>
</feature>
<proteinExistence type="predicted"/>
<keyword evidence="1" id="KW-0175">Coiled coil</keyword>
<name>A0A1I5ZH31_9BACT</name>
<accession>A0A1I5ZH31</accession>
<sequence>MKNLFLEIHNQVSDIWDERKGLDWTNKTHEQQRIINRLENKVKKLRETLNEFDKEFIFLRDFYLGEK</sequence>
<organism evidence="2 3">
    <name type="scientific">Parafilimonas terrae</name>
    <dbReference type="NCBI Taxonomy" id="1465490"/>
    <lineage>
        <taxon>Bacteria</taxon>
        <taxon>Pseudomonadati</taxon>
        <taxon>Bacteroidota</taxon>
        <taxon>Chitinophagia</taxon>
        <taxon>Chitinophagales</taxon>
        <taxon>Chitinophagaceae</taxon>
        <taxon>Parafilimonas</taxon>
    </lineage>
</organism>
<keyword evidence="3" id="KW-1185">Reference proteome</keyword>
<dbReference type="EMBL" id="FOXQ01000029">
    <property type="protein sequence ID" value="SFQ55829.1"/>
    <property type="molecule type" value="Genomic_DNA"/>
</dbReference>
<dbReference type="RefSeq" id="WP_090663336.1">
    <property type="nucleotide sequence ID" value="NZ_FOXQ01000029.1"/>
</dbReference>
<gene>
    <name evidence="2" type="ORF">SAMN05444277_1294</name>
</gene>
<dbReference type="Proteomes" id="UP000199031">
    <property type="component" value="Unassembled WGS sequence"/>
</dbReference>
<evidence type="ECO:0000313" key="2">
    <source>
        <dbReference type="EMBL" id="SFQ55829.1"/>
    </source>
</evidence>
<protein>
    <submittedName>
        <fullName evidence="2">Uncharacterized protein</fullName>
    </submittedName>
</protein>
<dbReference type="STRING" id="1465490.SAMN05444277_1294"/>
<dbReference type="AlphaFoldDB" id="A0A1I5ZH31"/>
<reference evidence="2 3" key="1">
    <citation type="submission" date="2016-10" db="EMBL/GenBank/DDBJ databases">
        <authorList>
            <person name="de Groot N.N."/>
        </authorList>
    </citation>
    <scope>NUCLEOTIDE SEQUENCE [LARGE SCALE GENOMIC DNA]</scope>
    <source>
        <strain evidence="2 3">DSM 28286</strain>
    </source>
</reference>
<evidence type="ECO:0000256" key="1">
    <source>
        <dbReference type="SAM" id="Coils"/>
    </source>
</evidence>
<evidence type="ECO:0000313" key="3">
    <source>
        <dbReference type="Proteomes" id="UP000199031"/>
    </source>
</evidence>